<feature type="compositionally biased region" description="Pro residues" evidence="7">
    <location>
        <begin position="28"/>
        <end position="40"/>
    </location>
</feature>
<comment type="similarity">
    <text evidence="1">Belongs to the AccD/PCCB family.</text>
</comment>
<sequence>MARIFLTRPRPRPLPTGASRALTRTLIPQPPRPLITPRPLPTTFSPTSPESETNRKWMQGLIRDTEDLRARAREGGGKEVLERWKKRGKGKLSVRERVAALLDPASPFIELSPLAAHEVYPDPLPGAGIVTGIGMVAGRKCMIIGNDPTVKGGTYFPLTVKKHLRAKQIALENQLPCIYLVESGGAALPYQAEVFPDHDHFGRIFYNMARMSSLGIPQISVVHGISVAGGAYMPAMSDLVIIVKEQGHIFLAGPPLVKAATGEVVDEESLDDLEGGGEMHTSVSGVADYLAQSDSHALSLAREAIHDLSPSPPSPPSSPSRSQKHIQPPIYPADDLNALIPTDPRQSYDPRELIARLVDASQFREFKRSYGPTIVCGFAQIHGYSVGILANHGPILSPSALKATHFITTCSKHGIPLVFLTNVSGYMVGEKAERGGIAKDGAKMVRAVARAKVEKFSIIVGGSFGAGNYGMCGRAYSPRFLFMWPNAKVGVMGPDQLSTVMHSVEGKRPGQQTDTQKENAEKKREELKKKIEGQCQGIYASARIWDDGIIKPTDTRDILGLGLELAHEERALRGHGSGGGTRGEVGADGDAGDWGIFRM</sequence>
<dbReference type="Proteomes" id="UP000322245">
    <property type="component" value="Unassembled WGS sequence"/>
</dbReference>
<feature type="region of interest" description="Disordered" evidence="7">
    <location>
        <begin position="306"/>
        <end position="334"/>
    </location>
</feature>
<dbReference type="Gene3D" id="3.90.226.10">
    <property type="entry name" value="2-enoyl-CoA Hydratase, Chain A, domain 1"/>
    <property type="match status" value="2"/>
</dbReference>
<dbReference type="PANTHER" id="PTHR22855">
    <property type="entry name" value="ACETYL, PROPIONYL, PYRUVATE, AND GLUTACONYL CARBOXYLASE-RELATED"/>
    <property type="match status" value="1"/>
</dbReference>
<comment type="catalytic activity">
    <reaction evidence="6">
        <text>3-methylbut-2-enoyl-CoA + hydrogencarbonate + ATP = 3-methyl-(2E)-glutaconyl-CoA + ADP + phosphate + H(+)</text>
        <dbReference type="Rhea" id="RHEA:13589"/>
        <dbReference type="ChEBI" id="CHEBI:15378"/>
        <dbReference type="ChEBI" id="CHEBI:17544"/>
        <dbReference type="ChEBI" id="CHEBI:30616"/>
        <dbReference type="ChEBI" id="CHEBI:43474"/>
        <dbReference type="ChEBI" id="CHEBI:57344"/>
        <dbReference type="ChEBI" id="CHEBI:57346"/>
        <dbReference type="ChEBI" id="CHEBI:456216"/>
        <dbReference type="EC" id="6.4.1.4"/>
    </reaction>
</comment>
<evidence type="ECO:0000256" key="6">
    <source>
        <dbReference type="ARBA" id="ARBA00052347"/>
    </source>
</evidence>
<proteinExistence type="inferred from homology"/>
<feature type="compositionally biased region" description="Basic and acidic residues" evidence="7">
    <location>
        <begin position="515"/>
        <end position="525"/>
    </location>
</feature>
<name>A0A5D3B696_9TREE</name>
<dbReference type="PROSITE" id="PS50980">
    <property type="entry name" value="COA_CT_NTER"/>
    <property type="match status" value="1"/>
</dbReference>
<dbReference type="InterPro" id="IPR029045">
    <property type="entry name" value="ClpP/crotonase-like_dom_sf"/>
</dbReference>
<dbReference type="AlphaFoldDB" id="A0A5D3B696"/>
<reference evidence="10 11" key="1">
    <citation type="submission" date="2017-05" db="EMBL/GenBank/DDBJ databases">
        <title>The Genome Sequence of Tsuchiyaea wingfieldii DSM 27421.</title>
        <authorList>
            <person name="Cuomo C."/>
            <person name="Passer A."/>
            <person name="Billmyre B."/>
            <person name="Heitman J."/>
        </authorList>
    </citation>
    <scope>NUCLEOTIDE SEQUENCE [LARGE SCALE GENOMIC DNA]</scope>
    <source>
        <strain evidence="10 11">DSM 27421</strain>
    </source>
</reference>
<gene>
    <name evidence="10" type="ORF">B9479_001557</name>
</gene>
<evidence type="ECO:0000259" key="9">
    <source>
        <dbReference type="PROSITE" id="PS50989"/>
    </source>
</evidence>
<dbReference type="FunFam" id="3.90.226.10:FF:000046">
    <property type="entry name" value="Geranyl-CoA carboxylase beta subunit"/>
    <property type="match status" value="1"/>
</dbReference>
<feature type="domain" description="CoA carboxyltransferase N-terminal" evidence="8">
    <location>
        <begin position="58"/>
        <end position="320"/>
    </location>
</feature>
<dbReference type="PROSITE" id="PS50989">
    <property type="entry name" value="COA_CT_CTER"/>
    <property type="match status" value="1"/>
</dbReference>
<accession>A0A5D3B696</accession>
<dbReference type="GO" id="GO:0004485">
    <property type="term" value="F:methylcrotonoyl-CoA carboxylase activity"/>
    <property type="evidence" value="ECO:0007669"/>
    <property type="project" value="UniProtKB-EC"/>
</dbReference>
<dbReference type="Pfam" id="PF01039">
    <property type="entry name" value="Carboxyl_trans"/>
    <property type="match status" value="1"/>
</dbReference>
<feature type="region of interest" description="Disordered" evidence="7">
    <location>
        <begin position="504"/>
        <end position="525"/>
    </location>
</feature>
<evidence type="ECO:0000256" key="4">
    <source>
        <dbReference type="ARBA" id="ARBA00031237"/>
    </source>
</evidence>
<dbReference type="FunFam" id="3.90.226.10:FF:000004">
    <property type="entry name" value="Methylcrotonoyl-CoA carboxylase beta chain"/>
    <property type="match status" value="1"/>
</dbReference>
<organism evidence="10 11">
    <name type="scientific">Cryptococcus floricola</name>
    <dbReference type="NCBI Taxonomy" id="2591691"/>
    <lineage>
        <taxon>Eukaryota</taxon>
        <taxon>Fungi</taxon>
        <taxon>Dikarya</taxon>
        <taxon>Basidiomycota</taxon>
        <taxon>Agaricomycotina</taxon>
        <taxon>Tremellomycetes</taxon>
        <taxon>Tremellales</taxon>
        <taxon>Cryptococcaceae</taxon>
        <taxon>Cryptococcus</taxon>
    </lineage>
</organism>
<evidence type="ECO:0000259" key="8">
    <source>
        <dbReference type="PROSITE" id="PS50980"/>
    </source>
</evidence>
<dbReference type="InterPro" id="IPR011762">
    <property type="entry name" value="COA_CT_N"/>
</dbReference>
<evidence type="ECO:0000256" key="1">
    <source>
        <dbReference type="ARBA" id="ARBA00006102"/>
    </source>
</evidence>
<keyword evidence="11" id="KW-1185">Reference proteome</keyword>
<comment type="pathway">
    <text evidence="2">Amino-acid degradation; L-leucine degradation; (S)-3-hydroxy-3-methylglutaryl-CoA from 3-isovaleryl-CoA: step 2/3.</text>
</comment>
<evidence type="ECO:0000256" key="7">
    <source>
        <dbReference type="SAM" id="MobiDB-lite"/>
    </source>
</evidence>
<evidence type="ECO:0000313" key="10">
    <source>
        <dbReference type="EMBL" id="TYJ57703.1"/>
    </source>
</evidence>
<dbReference type="EC" id="6.4.1.4" evidence="3"/>
<dbReference type="GO" id="GO:0006552">
    <property type="term" value="P:L-leucine catabolic process"/>
    <property type="evidence" value="ECO:0007669"/>
    <property type="project" value="UniProtKB-UniPathway"/>
</dbReference>
<dbReference type="InterPro" id="IPR011763">
    <property type="entry name" value="COA_CT_C"/>
</dbReference>
<feature type="region of interest" description="Disordered" evidence="7">
    <location>
        <begin position="1"/>
        <end position="54"/>
    </location>
</feature>
<dbReference type="UniPathway" id="UPA00363">
    <property type="reaction ID" value="UER00861"/>
</dbReference>
<dbReference type="GO" id="GO:1905202">
    <property type="term" value="C:methylcrotonoyl-CoA carboxylase complex"/>
    <property type="evidence" value="ECO:0007669"/>
    <property type="project" value="TreeGrafter"/>
</dbReference>
<evidence type="ECO:0000313" key="11">
    <source>
        <dbReference type="Proteomes" id="UP000322245"/>
    </source>
</evidence>
<comment type="caution">
    <text evidence="10">The sequence shown here is derived from an EMBL/GenBank/DDBJ whole genome shotgun (WGS) entry which is preliminary data.</text>
</comment>
<protein>
    <recommendedName>
        <fullName evidence="3">methylcrotonoyl-CoA carboxylase</fullName>
        <ecNumber evidence="3">6.4.1.4</ecNumber>
    </recommendedName>
    <alternativeName>
        <fullName evidence="5">3-methylcrotonyl-CoA carboxylase 2</fullName>
    </alternativeName>
    <alternativeName>
        <fullName evidence="4">3-methylcrotonyl-CoA:carbon dioxide ligase subunit beta</fullName>
    </alternativeName>
</protein>
<evidence type="ECO:0000256" key="3">
    <source>
        <dbReference type="ARBA" id="ARBA00026116"/>
    </source>
</evidence>
<evidence type="ECO:0000256" key="5">
    <source>
        <dbReference type="ARBA" id="ARBA00031404"/>
    </source>
</evidence>
<evidence type="ECO:0000256" key="2">
    <source>
        <dbReference type="ARBA" id="ARBA00025711"/>
    </source>
</evidence>
<dbReference type="PANTHER" id="PTHR22855:SF13">
    <property type="entry name" value="METHYLCROTONOYL-COA CARBOXYLASE BETA CHAIN, MITOCHONDRIAL"/>
    <property type="match status" value="1"/>
</dbReference>
<dbReference type="GO" id="GO:0005739">
    <property type="term" value="C:mitochondrion"/>
    <property type="evidence" value="ECO:0007669"/>
    <property type="project" value="TreeGrafter"/>
</dbReference>
<dbReference type="SUPFAM" id="SSF52096">
    <property type="entry name" value="ClpP/crotonase"/>
    <property type="match status" value="2"/>
</dbReference>
<feature type="domain" description="CoA carboxyltransferase C-terminal" evidence="9">
    <location>
        <begin position="328"/>
        <end position="567"/>
    </location>
</feature>
<feature type="compositionally biased region" description="Low complexity" evidence="7">
    <location>
        <begin position="41"/>
        <end position="51"/>
    </location>
</feature>
<dbReference type="EMBL" id="NIDF01000010">
    <property type="protein sequence ID" value="TYJ57703.1"/>
    <property type="molecule type" value="Genomic_DNA"/>
</dbReference>
<dbReference type="InterPro" id="IPR034733">
    <property type="entry name" value="AcCoA_carboxyl_beta"/>
</dbReference>
<dbReference type="InterPro" id="IPR045190">
    <property type="entry name" value="MCCB/AccD1-like"/>
</dbReference>